<organism evidence="3 4">
    <name type="scientific">Acrasis kona</name>
    <dbReference type="NCBI Taxonomy" id="1008807"/>
    <lineage>
        <taxon>Eukaryota</taxon>
        <taxon>Discoba</taxon>
        <taxon>Heterolobosea</taxon>
        <taxon>Tetramitia</taxon>
        <taxon>Eutetramitia</taxon>
        <taxon>Acrasidae</taxon>
        <taxon>Acrasis</taxon>
    </lineage>
</organism>
<evidence type="ECO:0000256" key="1">
    <source>
        <dbReference type="SAM" id="MobiDB-lite"/>
    </source>
</evidence>
<evidence type="ECO:0000313" key="3">
    <source>
        <dbReference type="EMBL" id="KAL0481891.1"/>
    </source>
</evidence>
<comment type="caution">
    <text evidence="3">The sequence shown here is derived from an EMBL/GenBank/DDBJ whole genome shotgun (WGS) entry which is preliminary data.</text>
</comment>
<dbReference type="InterPro" id="IPR009060">
    <property type="entry name" value="UBA-like_sf"/>
</dbReference>
<dbReference type="SUPFAM" id="SSF46934">
    <property type="entry name" value="UBA-like"/>
    <property type="match status" value="1"/>
</dbReference>
<keyword evidence="4" id="KW-1185">Reference proteome</keyword>
<accession>A0AAW2YY93</accession>
<dbReference type="InterPro" id="IPR015940">
    <property type="entry name" value="UBA"/>
</dbReference>
<sequence length="295" mass="34476">MFSTYSSQPKVKLPPPHQQGVIYNNNVQGPHQIQQIAQQQQQQQIAQQQQQQTKVVHPVKIHLSEDEIRRLDVVPQEYSFSQLQDQILKYLPTLNKEGLEDVKKRHLMIYYRDDESHQIRMDSQTEWLQSINIAKGFKESKILHLLVKINNALLEKEKQFPETIPKEEEHITSHIRTHSLPEPAFQQVNLQSTPSYGGFQFSNNITRTTPVPMFAQQPIQLHPQQLQQPQQPHQVIVQHQPQQPQQQVHIDYNSVLSKLHDMGFKDDQKSVELLRQFNGNTESVINHYLVNEGHK</sequence>
<feature type="region of interest" description="Disordered" evidence="1">
    <location>
        <begin position="1"/>
        <end position="21"/>
    </location>
</feature>
<protein>
    <submittedName>
        <fullName evidence="3">UBA domain-containing protein</fullName>
    </submittedName>
</protein>
<dbReference type="SUPFAM" id="SSF54277">
    <property type="entry name" value="CAD &amp; PB1 domains"/>
    <property type="match status" value="1"/>
</dbReference>
<name>A0AAW2YY93_9EUKA</name>
<feature type="domain" description="UBA" evidence="2">
    <location>
        <begin position="249"/>
        <end position="291"/>
    </location>
</feature>
<dbReference type="Gene3D" id="1.10.8.10">
    <property type="entry name" value="DNA helicase RuvA subunit, C-terminal domain"/>
    <property type="match status" value="1"/>
</dbReference>
<proteinExistence type="predicted"/>
<dbReference type="Gene3D" id="3.10.20.90">
    <property type="entry name" value="Phosphatidylinositol 3-kinase Catalytic Subunit, Chain A, domain 1"/>
    <property type="match status" value="1"/>
</dbReference>
<dbReference type="AlphaFoldDB" id="A0AAW2YY93"/>
<evidence type="ECO:0000259" key="2">
    <source>
        <dbReference type="PROSITE" id="PS50030"/>
    </source>
</evidence>
<reference evidence="3 4" key="1">
    <citation type="submission" date="2024-03" db="EMBL/GenBank/DDBJ databases">
        <title>The Acrasis kona genome and developmental transcriptomes reveal deep origins of eukaryotic multicellular pathways.</title>
        <authorList>
            <person name="Sheikh S."/>
            <person name="Fu C.-J."/>
            <person name="Brown M.W."/>
            <person name="Baldauf S.L."/>
        </authorList>
    </citation>
    <scope>NUCLEOTIDE SEQUENCE [LARGE SCALE GENOMIC DNA]</scope>
    <source>
        <strain evidence="3 4">ATCC MYA-3509</strain>
    </source>
</reference>
<evidence type="ECO:0000313" key="4">
    <source>
        <dbReference type="Proteomes" id="UP001431209"/>
    </source>
</evidence>
<dbReference type="Proteomes" id="UP001431209">
    <property type="component" value="Unassembled WGS sequence"/>
</dbReference>
<dbReference type="PROSITE" id="PS50030">
    <property type="entry name" value="UBA"/>
    <property type="match status" value="1"/>
</dbReference>
<gene>
    <name evidence="3" type="ORF">AKO1_011285</name>
</gene>
<dbReference type="EMBL" id="JAOPGA020000797">
    <property type="protein sequence ID" value="KAL0481891.1"/>
    <property type="molecule type" value="Genomic_DNA"/>
</dbReference>